<dbReference type="EMBL" id="RBNJ01004461">
    <property type="protein sequence ID" value="RUS29949.1"/>
    <property type="molecule type" value="Genomic_DNA"/>
</dbReference>
<protein>
    <submittedName>
        <fullName evidence="2">Uncharacterized protein</fullName>
    </submittedName>
</protein>
<feature type="compositionally biased region" description="Low complexity" evidence="1">
    <location>
        <begin position="236"/>
        <end position="248"/>
    </location>
</feature>
<organism evidence="2 3">
    <name type="scientific">Jimgerdemannia flammicorona</name>
    <dbReference type="NCBI Taxonomy" id="994334"/>
    <lineage>
        <taxon>Eukaryota</taxon>
        <taxon>Fungi</taxon>
        <taxon>Fungi incertae sedis</taxon>
        <taxon>Mucoromycota</taxon>
        <taxon>Mucoromycotina</taxon>
        <taxon>Endogonomycetes</taxon>
        <taxon>Endogonales</taxon>
        <taxon>Endogonaceae</taxon>
        <taxon>Jimgerdemannia</taxon>
    </lineage>
</organism>
<feature type="compositionally biased region" description="Basic and acidic residues" evidence="1">
    <location>
        <begin position="159"/>
        <end position="169"/>
    </location>
</feature>
<keyword evidence="3" id="KW-1185">Reference proteome</keyword>
<feature type="region of interest" description="Disordered" evidence="1">
    <location>
        <begin position="142"/>
        <end position="248"/>
    </location>
</feature>
<evidence type="ECO:0000256" key="1">
    <source>
        <dbReference type="SAM" id="MobiDB-lite"/>
    </source>
</evidence>
<comment type="caution">
    <text evidence="2">The sequence shown here is derived from an EMBL/GenBank/DDBJ whole genome shotgun (WGS) entry which is preliminary data.</text>
</comment>
<feature type="compositionally biased region" description="Pro residues" evidence="1">
    <location>
        <begin position="189"/>
        <end position="200"/>
    </location>
</feature>
<gene>
    <name evidence="2" type="ORF">BC938DRAFT_480025</name>
</gene>
<accession>A0A433QJJ9</accession>
<reference evidence="2 3" key="1">
    <citation type="journal article" date="2018" name="New Phytol.">
        <title>Phylogenomics of Endogonaceae and evolution of mycorrhizas within Mucoromycota.</title>
        <authorList>
            <person name="Chang Y."/>
            <person name="Desiro A."/>
            <person name="Na H."/>
            <person name="Sandor L."/>
            <person name="Lipzen A."/>
            <person name="Clum A."/>
            <person name="Barry K."/>
            <person name="Grigoriev I.V."/>
            <person name="Martin F.M."/>
            <person name="Stajich J.E."/>
            <person name="Smith M.E."/>
            <person name="Bonito G."/>
            <person name="Spatafora J.W."/>
        </authorList>
    </citation>
    <scope>NUCLEOTIDE SEQUENCE [LARGE SCALE GENOMIC DNA]</scope>
    <source>
        <strain evidence="2 3">AD002</strain>
    </source>
</reference>
<name>A0A433QJJ9_9FUNG</name>
<feature type="compositionally biased region" description="Pro residues" evidence="1">
    <location>
        <begin position="208"/>
        <end position="218"/>
    </location>
</feature>
<dbReference type="AlphaFoldDB" id="A0A433QJJ9"/>
<sequence length="248" mass="27849">MVEPRAANGRMAPIGKCIWTIRIWRTRNLGTDPRDRGEVKRHRLYVFVGDADGKGEIKIYAIVGFICEPFAFPSLMSFVHHFTLVHTCELQGDTDWDLKTQRLHTVQYLHQNKLTLRVHPHPPTVHLYYPTRMSPQTLIKPRPIVPATPAHHYPSAARSRPEVRSDPRPSTDCGSTGPMMPLLPFQSPALPPAYPYPPANPRALHLQNPPPHTFPYPSPSLQRRSPYPSPSPLPTLPSSALPTTSAHA</sequence>
<evidence type="ECO:0000313" key="3">
    <source>
        <dbReference type="Proteomes" id="UP000274822"/>
    </source>
</evidence>
<evidence type="ECO:0000313" key="2">
    <source>
        <dbReference type="EMBL" id="RUS29949.1"/>
    </source>
</evidence>
<proteinExistence type="predicted"/>
<dbReference type="Proteomes" id="UP000274822">
    <property type="component" value="Unassembled WGS sequence"/>
</dbReference>